<dbReference type="AlphaFoldDB" id="A0A6P8IQN2"/>
<evidence type="ECO:0000256" key="4">
    <source>
        <dbReference type="ARBA" id="ARBA00022989"/>
    </source>
</evidence>
<evidence type="ECO:0000256" key="7">
    <source>
        <dbReference type="ARBA" id="ARBA00023180"/>
    </source>
</evidence>
<dbReference type="OrthoDB" id="5966288at2759"/>
<feature type="transmembrane region" description="Helical" evidence="9">
    <location>
        <begin position="9"/>
        <end position="33"/>
    </location>
</feature>
<dbReference type="RefSeq" id="XP_031569254.1">
    <property type="nucleotide sequence ID" value="XM_031713394.1"/>
</dbReference>
<evidence type="ECO:0000256" key="3">
    <source>
        <dbReference type="ARBA" id="ARBA00022692"/>
    </source>
</evidence>
<evidence type="ECO:0000256" key="8">
    <source>
        <dbReference type="ARBA" id="ARBA00023303"/>
    </source>
</evidence>
<dbReference type="GO" id="GO:0008076">
    <property type="term" value="C:voltage-gated potassium channel complex"/>
    <property type="evidence" value="ECO:0007669"/>
    <property type="project" value="TreeGrafter"/>
</dbReference>
<sequence>MHGPENHPIILLVVASIIVSCIGAGIFSVWATYDVIPSSLDNRFFKTSCNVNSTVEISKEEEKCSCFDEGLLCSDTYPCLVIKVLVKANRKSKKLILYKDLTSHTFSSKCSYYPLGKSCTGNSTATHYLAYKFKRYRGLVGSNFTCYINELENPNLVVAEKNNQDAAKLVLFILSVLFFFFPLIVMNCFFFYKWRLVAYLRLTLTRHHRVSVATSYGDNKRRDTAFTTANFHIE</sequence>
<dbReference type="GeneID" id="116303792"/>
<dbReference type="PANTHER" id="PTHR10258:SF8">
    <property type="entry name" value="CALCIUM-ACTIVATED POTASSIUM CHANNEL BK ALPHA SUBUNIT DOMAIN-CONTAINING PROTEIN"/>
    <property type="match status" value="1"/>
</dbReference>
<dbReference type="Proteomes" id="UP000515163">
    <property type="component" value="Unplaced"/>
</dbReference>
<keyword evidence="4 9" id="KW-1133">Transmembrane helix</keyword>
<comment type="subcellular location">
    <subcellularLocation>
        <location evidence="1">Membrane</location>
        <topology evidence="1">Multi-pass membrane protein</topology>
    </subcellularLocation>
</comment>
<keyword evidence="6 9" id="KW-0472">Membrane</keyword>
<accession>A0A6P8IQN2</accession>
<dbReference type="PANTHER" id="PTHR10258">
    <property type="entry name" value="CALCIUM-ACTIVATED POTASSIUM CHANNEL SUBUNIT BETA"/>
    <property type="match status" value="1"/>
</dbReference>
<keyword evidence="10" id="KW-1185">Reference proteome</keyword>
<evidence type="ECO:0000313" key="10">
    <source>
        <dbReference type="Proteomes" id="UP000515163"/>
    </source>
</evidence>
<protein>
    <submittedName>
        <fullName evidence="11">Uncharacterized protein LOC116303792</fullName>
    </submittedName>
</protein>
<dbReference type="GO" id="GO:0015459">
    <property type="term" value="F:potassium channel regulator activity"/>
    <property type="evidence" value="ECO:0007669"/>
    <property type="project" value="TreeGrafter"/>
</dbReference>
<dbReference type="GO" id="GO:0015269">
    <property type="term" value="F:calcium-activated potassium channel activity"/>
    <property type="evidence" value="ECO:0007669"/>
    <property type="project" value="InterPro"/>
</dbReference>
<evidence type="ECO:0000256" key="6">
    <source>
        <dbReference type="ARBA" id="ARBA00023136"/>
    </source>
</evidence>
<gene>
    <name evidence="11" type="primary">LOC116303792</name>
</gene>
<dbReference type="InterPro" id="IPR003930">
    <property type="entry name" value="K_chnl_Ca-activ_BK_bsu"/>
</dbReference>
<keyword evidence="2" id="KW-0813">Transport</keyword>
<reference evidence="11" key="1">
    <citation type="submission" date="2025-08" db="UniProtKB">
        <authorList>
            <consortium name="RefSeq"/>
        </authorList>
    </citation>
    <scope>IDENTIFICATION</scope>
    <source>
        <tissue evidence="11">Tentacle</tissue>
    </source>
</reference>
<keyword evidence="8" id="KW-0407">Ion channel</keyword>
<evidence type="ECO:0000256" key="2">
    <source>
        <dbReference type="ARBA" id="ARBA00022448"/>
    </source>
</evidence>
<keyword evidence="5" id="KW-0406">Ion transport</keyword>
<keyword evidence="7" id="KW-0325">Glycoprotein</keyword>
<evidence type="ECO:0000256" key="5">
    <source>
        <dbReference type="ARBA" id="ARBA00023065"/>
    </source>
</evidence>
<dbReference type="Pfam" id="PF03185">
    <property type="entry name" value="CaKB"/>
    <property type="match status" value="1"/>
</dbReference>
<dbReference type="GO" id="GO:0005513">
    <property type="term" value="P:detection of calcium ion"/>
    <property type="evidence" value="ECO:0007669"/>
    <property type="project" value="TreeGrafter"/>
</dbReference>
<evidence type="ECO:0000313" key="11">
    <source>
        <dbReference type="RefSeq" id="XP_031569254.1"/>
    </source>
</evidence>
<keyword evidence="3 9" id="KW-0812">Transmembrane</keyword>
<dbReference type="InParanoid" id="A0A6P8IQN2"/>
<organism evidence="10 11">
    <name type="scientific">Actinia tenebrosa</name>
    <name type="common">Australian red waratah sea anemone</name>
    <dbReference type="NCBI Taxonomy" id="6105"/>
    <lineage>
        <taxon>Eukaryota</taxon>
        <taxon>Metazoa</taxon>
        <taxon>Cnidaria</taxon>
        <taxon>Anthozoa</taxon>
        <taxon>Hexacorallia</taxon>
        <taxon>Actiniaria</taxon>
        <taxon>Actiniidae</taxon>
        <taxon>Actinia</taxon>
    </lineage>
</organism>
<name>A0A6P8IQN2_ACTTE</name>
<evidence type="ECO:0000256" key="1">
    <source>
        <dbReference type="ARBA" id="ARBA00004141"/>
    </source>
</evidence>
<proteinExistence type="predicted"/>
<dbReference type="KEGG" id="aten:116303792"/>
<feature type="transmembrane region" description="Helical" evidence="9">
    <location>
        <begin position="169"/>
        <end position="192"/>
    </location>
</feature>
<evidence type="ECO:0000256" key="9">
    <source>
        <dbReference type="SAM" id="Phobius"/>
    </source>
</evidence>